<feature type="transmembrane region" description="Helical" evidence="1">
    <location>
        <begin position="21"/>
        <end position="38"/>
    </location>
</feature>
<name>A0A3A1V806_9BACL</name>
<feature type="transmembrane region" description="Helical" evidence="1">
    <location>
        <begin position="110"/>
        <end position="132"/>
    </location>
</feature>
<feature type="transmembrane region" description="Helical" evidence="1">
    <location>
        <begin position="153"/>
        <end position="180"/>
    </location>
</feature>
<keyword evidence="3" id="KW-1185">Reference proteome</keyword>
<comment type="caution">
    <text evidence="2">The sequence shown here is derived from an EMBL/GenBank/DDBJ whole genome shotgun (WGS) entry which is preliminary data.</text>
</comment>
<accession>A0A3A1V806</accession>
<evidence type="ECO:0000313" key="2">
    <source>
        <dbReference type="EMBL" id="RIX53560.1"/>
    </source>
</evidence>
<dbReference type="Proteomes" id="UP000266482">
    <property type="component" value="Unassembled WGS sequence"/>
</dbReference>
<dbReference type="GO" id="GO:0140359">
    <property type="term" value="F:ABC-type transporter activity"/>
    <property type="evidence" value="ECO:0007669"/>
    <property type="project" value="InterPro"/>
</dbReference>
<feature type="transmembrane region" description="Helical" evidence="1">
    <location>
        <begin position="224"/>
        <end position="243"/>
    </location>
</feature>
<evidence type="ECO:0000313" key="3">
    <source>
        <dbReference type="Proteomes" id="UP000266482"/>
    </source>
</evidence>
<dbReference type="RefSeq" id="WP_119599169.1">
    <property type="nucleotide sequence ID" value="NZ_QXQA01000004.1"/>
</dbReference>
<feature type="transmembrane region" description="Helical" evidence="1">
    <location>
        <begin position="297"/>
        <end position="321"/>
    </location>
</feature>
<organism evidence="2 3">
    <name type="scientific">Paenibacillus nanensis</name>
    <dbReference type="NCBI Taxonomy" id="393251"/>
    <lineage>
        <taxon>Bacteria</taxon>
        <taxon>Bacillati</taxon>
        <taxon>Bacillota</taxon>
        <taxon>Bacilli</taxon>
        <taxon>Bacillales</taxon>
        <taxon>Paenibacillaceae</taxon>
        <taxon>Paenibacillus</taxon>
    </lineage>
</organism>
<feature type="transmembrane region" description="Helical" evidence="1">
    <location>
        <begin position="255"/>
        <end position="277"/>
    </location>
</feature>
<dbReference type="PANTHER" id="PTHR37305:SF2">
    <property type="entry name" value="BACITRACIN TRANSPORT PERMEASE PROTEIN BCRB"/>
    <property type="match status" value="1"/>
</dbReference>
<keyword evidence="1" id="KW-0472">Membrane</keyword>
<proteinExistence type="predicted"/>
<dbReference type="AlphaFoldDB" id="A0A3A1V806"/>
<gene>
    <name evidence="2" type="ORF">D3P08_08970</name>
</gene>
<dbReference type="Pfam" id="PF12679">
    <property type="entry name" value="ABC2_membrane_2"/>
    <property type="match status" value="1"/>
</dbReference>
<dbReference type="EMBL" id="QXQA01000004">
    <property type="protein sequence ID" value="RIX53560.1"/>
    <property type="molecule type" value="Genomic_DNA"/>
</dbReference>
<keyword evidence="1" id="KW-1133">Transmembrane helix</keyword>
<keyword evidence="1" id="KW-0812">Transmembrane</keyword>
<evidence type="ECO:0000256" key="1">
    <source>
        <dbReference type="SAM" id="Phobius"/>
    </source>
</evidence>
<reference evidence="2 3" key="1">
    <citation type="submission" date="2018-09" db="EMBL/GenBank/DDBJ databases">
        <title>Paenibacillus aracenensis nov. sp. isolated from a cave in southern Spain.</title>
        <authorList>
            <person name="Jurado V."/>
            <person name="Gutierrez-Patricio S."/>
            <person name="Gonzalez-Pimentel J.L."/>
            <person name="Miller A.Z."/>
            <person name="Laiz L."/>
            <person name="Saiz-Jimenez C."/>
        </authorList>
    </citation>
    <scope>NUCLEOTIDE SEQUENCE [LARGE SCALE GENOMIC DNA]</scope>
    <source>
        <strain evidence="2 3">DSM 22867</strain>
    </source>
</reference>
<dbReference type="PANTHER" id="PTHR37305">
    <property type="entry name" value="INTEGRAL MEMBRANE PROTEIN-RELATED"/>
    <property type="match status" value="1"/>
</dbReference>
<protein>
    <submittedName>
        <fullName evidence="2">ABC transporter permease</fullName>
    </submittedName>
</protein>
<sequence length="328" mass="36094">MLKLFALTQNEIVKLWLKKRFYVIILILLIIIPIFTYAEHKLAQTNAEHFPDWRNRILQQIADIENTLASDRIPEEWKRGRRIAVQQLQYYLDHDINPSEPSGVQFTREFLGNSVTLFIPMLVLAIGSDIVSGERTGGTIKMLLTRPVKRWKVLLSKLLALALYVSLTIAATVILCYLISGFVFGYGGWSAPVLAGFKIEGSSVDSASVYAVPQWRFLLMQAGLSWYSAMTVAALGLMTSVLLRSTAASMVSMMAAVIAGSILSSMSSAWTTAKYLFSVNLNLSGYLVGTPPPIEGMTLPFSACVLAVWGAAAIGVAFRVFTKGDILN</sequence>
<dbReference type="OrthoDB" id="8613028at2"/>
<dbReference type="GO" id="GO:0005886">
    <property type="term" value="C:plasma membrane"/>
    <property type="evidence" value="ECO:0007669"/>
    <property type="project" value="UniProtKB-SubCell"/>
</dbReference>